<dbReference type="InterPro" id="IPR018680">
    <property type="entry name" value="DUF2164"/>
</dbReference>
<gene>
    <name evidence="1" type="ORF">NE686_11165</name>
</gene>
<reference evidence="1 2" key="1">
    <citation type="submission" date="2022-06" db="EMBL/GenBank/DDBJ databases">
        <title>Isolation of gut microbiota from human fecal samples.</title>
        <authorList>
            <person name="Pamer E.G."/>
            <person name="Barat B."/>
            <person name="Waligurski E."/>
            <person name="Medina S."/>
            <person name="Paddock L."/>
            <person name="Mostad J."/>
        </authorList>
    </citation>
    <scope>NUCLEOTIDE SEQUENCE [LARGE SCALE GENOMIC DNA]</scope>
    <source>
        <strain evidence="1 2">DFI.7.95</strain>
    </source>
</reference>
<evidence type="ECO:0000313" key="1">
    <source>
        <dbReference type="EMBL" id="MCQ4923651.1"/>
    </source>
</evidence>
<keyword evidence="2" id="KW-1185">Reference proteome</keyword>
<sequence>MNTRIKISKENKEEMRNRIMNYFSEERDEDLGDLASELLLDFFIEELGPYIYNQGIEDAYVYIKDKVDDLFALQIIKR</sequence>
<dbReference type="Proteomes" id="UP001524478">
    <property type="component" value="Unassembled WGS sequence"/>
</dbReference>
<evidence type="ECO:0000313" key="2">
    <source>
        <dbReference type="Proteomes" id="UP001524478"/>
    </source>
</evidence>
<dbReference type="EMBL" id="JANGAC010000007">
    <property type="protein sequence ID" value="MCQ4923651.1"/>
    <property type="molecule type" value="Genomic_DNA"/>
</dbReference>
<accession>A0ABT1SAX9</accession>
<organism evidence="1 2">
    <name type="scientific">Tissierella carlieri</name>
    <dbReference type="NCBI Taxonomy" id="689904"/>
    <lineage>
        <taxon>Bacteria</taxon>
        <taxon>Bacillati</taxon>
        <taxon>Bacillota</taxon>
        <taxon>Tissierellia</taxon>
        <taxon>Tissierellales</taxon>
        <taxon>Tissierellaceae</taxon>
        <taxon>Tissierella</taxon>
    </lineage>
</organism>
<comment type="caution">
    <text evidence="1">The sequence shown here is derived from an EMBL/GenBank/DDBJ whole genome shotgun (WGS) entry which is preliminary data.</text>
</comment>
<dbReference type="RefSeq" id="WP_216558487.1">
    <property type="nucleotide sequence ID" value="NZ_CP172320.1"/>
</dbReference>
<name>A0ABT1SAX9_9FIRM</name>
<proteinExistence type="predicted"/>
<protein>
    <submittedName>
        <fullName evidence="1">DUF2164 domain-containing protein</fullName>
    </submittedName>
</protein>
<dbReference type="Pfam" id="PF09932">
    <property type="entry name" value="DUF2164"/>
    <property type="match status" value="1"/>
</dbReference>